<keyword evidence="1" id="KW-1133">Transmembrane helix</keyword>
<reference evidence="2" key="1">
    <citation type="submission" date="2019-01" db="EMBL/GenBank/DDBJ databases">
        <title>Draft genome sequences of three monokaryotic isolates of the white-rot basidiomycete fungus Dichomitus squalens.</title>
        <authorList>
            <consortium name="DOE Joint Genome Institute"/>
            <person name="Lopez S.C."/>
            <person name="Andreopoulos B."/>
            <person name="Pangilinan J."/>
            <person name="Lipzen A."/>
            <person name="Riley R."/>
            <person name="Ahrendt S."/>
            <person name="Ng V."/>
            <person name="Barry K."/>
            <person name="Daum C."/>
            <person name="Grigoriev I.V."/>
            <person name="Hilden K.S."/>
            <person name="Makela M.R."/>
            <person name="de Vries R.P."/>
        </authorList>
    </citation>
    <scope>NUCLEOTIDE SEQUENCE [LARGE SCALE GENOMIC DNA]</scope>
    <source>
        <strain evidence="2">OM18370.1</strain>
    </source>
</reference>
<dbReference type="EMBL" id="ML143389">
    <property type="protein sequence ID" value="TBU34294.1"/>
    <property type="molecule type" value="Genomic_DNA"/>
</dbReference>
<dbReference type="AlphaFoldDB" id="A0A4Q9N1D4"/>
<accession>A0A4Q9N1D4</accession>
<organism evidence="2">
    <name type="scientific">Dichomitus squalens</name>
    <dbReference type="NCBI Taxonomy" id="114155"/>
    <lineage>
        <taxon>Eukaryota</taxon>
        <taxon>Fungi</taxon>
        <taxon>Dikarya</taxon>
        <taxon>Basidiomycota</taxon>
        <taxon>Agaricomycotina</taxon>
        <taxon>Agaricomycetes</taxon>
        <taxon>Polyporales</taxon>
        <taxon>Polyporaceae</taxon>
        <taxon>Dichomitus</taxon>
    </lineage>
</organism>
<proteinExistence type="predicted"/>
<protein>
    <submittedName>
        <fullName evidence="2">Uncharacterized protein</fullName>
    </submittedName>
</protein>
<feature type="transmembrane region" description="Helical" evidence="1">
    <location>
        <begin position="12"/>
        <end position="31"/>
    </location>
</feature>
<keyword evidence="1" id="KW-0472">Membrane</keyword>
<evidence type="ECO:0000256" key="1">
    <source>
        <dbReference type="SAM" id="Phobius"/>
    </source>
</evidence>
<keyword evidence="1" id="KW-0812">Transmembrane</keyword>
<dbReference type="Proteomes" id="UP000292957">
    <property type="component" value="Unassembled WGS sequence"/>
</dbReference>
<feature type="non-terminal residue" evidence="2">
    <location>
        <position position="1"/>
    </location>
</feature>
<evidence type="ECO:0000313" key="2">
    <source>
        <dbReference type="EMBL" id="TBU34294.1"/>
    </source>
</evidence>
<name>A0A4Q9N1D4_9APHY</name>
<sequence>VGALAIVWASPIAAHASPSIWVVWLLNVIYLTRLSCLSFRSETCQYSSRRILEIRIVQHVNCCSKVIVPLSSSAEPLNGIA</sequence>
<gene>
    <name evidence="2" type="ORF">BD311DRAFT_747487</name>
</gene>